<feature type="domain" description="C2" evidence="1">
    <location>
        <begin position="13"/>
        <end position="141"/>
    </location>
</feature>
<dbReference type="PROSITE" id="PS50004">
    <property type="entry name" value="C2"/>
    <property type="match status" value="1"/>
</dbReference>
<dbReference type="CDD" id="cd04048">
    <property type="entry name" value="C2A_Copine"/>
    <property type="match status" value="1"/>
</dbReference>
<dbReference type="InterPro" id="IPR000008">
    <property type="entry name" value="C2_dom"/>
</dbReference>
<dbReference type="PANTHER" id="PTHR10857">
    <property type="entry name" value="COPINE"/>
    <property type="match status" value="1"/>
</dbReference>
<dbReference type="SUPFAM" id="SSF49562">
    <property type="entry name" value="C2 domain (Calcium/lipid-binding domain, CaLB)"/>
    <property type="match status" value="1"/>
</dbReference>
<dbReference type="EMBL" id="CH473954">
    <property type="protein sequence ID" value="EDL77355.1"/>
    <property type="molecule type" value="Genomic_DNA"/>
</dbReference>
<dbReference type="Pfam" id="PF00168">
    <property type="entry name" value="C2"/>
    <property type="match status" value="1"/>
</dbReference>
<dbReference type="Proteomes" id="UP000234681">
    <property type="component" value="Chromosome 8"/>
</dbReference>
<protein>
    <submittedName>
        <fullName evidence="2">Copine IV (Predicted), isoform CRA_b</fullName>
    </submittedName>
</protein>
<evidence type="ECO:0000313" key="3">
    <source>
        <dbReference type="Proteomes" id="UP000234681"/>
    </source>
</evidence>
<dbReference type="InterPro" id="IPR035892">
    <property type="entry name" value="C2_domain_sf"/>
</dbReference>
<proteinExistence type="predicted"/>
<evidence type="ECO:0000313" key="2">
    <source>
        <dbReference type="EMBL" id="EDL77355.1"/>
    </source>
</evidence>
<evidence type="ECO:0000259" key="1">
    <source>
        <dbReference type="PROSITE" id="PS50004"/>
    </source>
</evidence>
<name>A6I2M3_RAT</name>
<dbReference type="GO" id="GO:0005544">
    <property type="term" value="F:calcium-dependent phospholipid binding"/>
    <property type="evidence" value="ECO:0007669"/>
    <property type="project" value="InterPro"/>
</dbReference>
<sequence length="186" mass="21106">MPGALLTPASMKKMSNIYESAANTLGIFNSPCLTKVELRVACKGISDRDALSKPDPCVILKMQSHGQWFEVDRTEVIRTCINPVYSKLFTVDFYFEEVQRLRFEVHDISSNHNGLKEADFLGGMECTLGQVDRRCLLSSPTSGFSPSSDLCSLFPLVIIFFKLQHFPTFSRYCCISYMYKRTIMQV</sequence>
<dbReference type="AlphaFoldDB" id="A6I2M3"/>
<dbReference type="InterPro" id="IPR045052">
    <property type="entry name" value="Copine"/>
</dbReference>
<feature type="non-terminal residue" evidence="2">
    <location>
        <position position="186"/>
    </location>
</feature>
<dbReference type="PANTHER" id="PTHR10857:SF4">
    <property type="entry name" value="COPINE-4"/>
    <property type="match status" value="1"/>
</dbReference>
<gene>
    <name evidence="2" type="primary">Cpne4_predicted</name>
    <name evidence="2" type="ORF">rCG_25293</name>
</gene>
<dbReference type="SMART" id="SM00239">
    <property type="entry name" value="C2"/>
    <property type="match status" value="1"/>
</dbReference>
<organism evidence="2 3">
    <name type="scientific">Rattus norvegicus</name>
    <name type="common">Rat</name>
    <dbReference type="NCBI Taxonomy" id="10116"/>
    <lineage>
        <taxon>Eukaryota</taxon>
        <taxon>Metazoa</taxon>
        <taxon>Chordata</taxon>
        <taxon>Craniata</taxon>
        <taxon>Vertebrata</taxon>
        <taxon>Euteleostomi</taxon>
        <taxon>Mammalia</taxon>
        <taxon>Eutheria</taxon>
        <taxon>Euarchontoglires</taxon>
        <taxon>Glires</taxon>
        <taxon>Rodentia</taxon>
        <taxon>Myomorpha</taxon>
        <taxon>Muroidea</taxon>
        <taxon>Muridae</taxon>
        <taxon>Murinae</taxon>
        <taxon>Rattus</taxon>
    </lineage>
</organism>
<accession>A6I2M3</accession>
<dbReference type="FunFam" id="2.60.40.150:FF:000083">
    <property type="entry name" value="Copine 4"/>
    <property type="match status" value="1"/>
</dbReference>
<reference evidence="2 3" key="1">
    <citation type="submission" date="2005-09" db="EMBL/GenBank/DDBJ databases">
        <authorList>
            <person name="Mural R.J."/>
            <person name="Li P.W."/>
            <person name="Adams M.D."/>
            <person name="Amanatides P.G."/>
            <person name="Baden-Tillson H."/>
            <person name="Barnstead M."/>
            <person name="Chin S.H."/>
            <person name="Dew I."/>
            <person name="Evans C.A."/>
            <person name="Ferriera S."/>
            <person name="Flanigan M."/>
            <person name="Fosler C."/>
            <person name="Glodek A."/>
            <person name="Gu Z."/>
            <person name="Holt R.A."/>
            <person name="Jennings D."/>
            <person name="Kraft C.L."/>
            <person name="Lu F."/>
            <person name="Nguyen T."/>
            <person name="Nusskern D.R."/>
            <person name="Pfannkoch C.M."/>
            <person name="Sitter C."/>
            <person name="Sutton G.G."/>
            <person name="Venter J.C."/>
            <person name="Wang Z."/>
            <person name="Woodage T."/>
            <person name="Zheng X.H."/>
            <person name="Zhong F."/>
        </authorList>
    </citation>
    <scope>NUCLEOTIDE SEQUENCE [LARGE SCALE GENOMIC DNA]</scope>
    <source>
        <strain>BN</strain>
        <strain evidence="3">Sprague-Dawley</strain>
    </source>
</reference>
<dbReference type="Gene3D" id="2.60.40.150">
    <property type="entry name" value="C2 domain"/>
    <property type="match status" value="1"/>
</dbReference>